<evidence type="ECO:0000256" key="7">
    <source>
        <dbReference type="RuleBase" id="RU369038"/>
    </source>
</evidence>
<dbReference type="GO" id="GO:0043565">
    <property type="term" value="F:sequence-specific DNA binding"/>
    <property type="evidence" value="ECO:0007669"/>
    <property type="project" value="InterPro"/>
</dbReference>
<feature type="region of interest" description="Disordered" evidence="9">
    <location>
        <begin position="1"/>
        <end position="25"/>
    </location>
</feature>
<dbReference type="PROSITE" id="PS50071">
    <property type="entry name" value="HOMEOBOX_2"/>
    <property type="match status" value="1"/>
</dbReference>
<dbReference type="PANTHER" id="PTHR24326:SF497">
    <property type="entry name" value="HOMEOBOX-LEUCINE ZIPPER PROTEIN HAT5"/>
    <property type="match status" value="1"/>
</dbReference>
<feature type="DNA-binding region" description="Homeobox" evidence="5">
    <location>
        <begin position="49"/>
        <end position="77"/>
    </location>
</feature>
<dbReference type="AlphaFoldDB" id="A0AAD2DTE5"/>
<dbReference type="Gene3D" id="1.10.10.60">
    <property type="entry name" value="Homeodomain-like"/>
    <property type="match status" value="1"/>
</dbReference>
<evidence type="ECO:0000256" key="3">
    <source>
        <dbReference type="ARBA" id="ARBA00023163"/>
    </source>
</evidence>
<evidence type="ECO:0000259" key="10">
    <source>
        <dbReference type="PROSITE" id="PS50071"/>
    </source>
</evidence>
<feature type="domain" description="Homeobox" evidence="10">
    <location>
        <begin position="47"/>
        <end position="76"/>
    </location>
</feature>
<dbReference type="Proteomes" id="UP000834106">
    <property type="component" value="Chromosome 6"/>
</dbReference>
<keyword evidence="12" id="KW-1185">Reference proteome</keyword>
<dbReference type="Pfam" id="PF02183">
    <property type="entry name" value="HALZ"/>
    <property type="match status" value="1"/>
</dbReference>
<evidence type="ECO:0000256" key="9">
    <source>
        <dbReference type="SAM" id="MobiDB-lite"/>
    </source>
</evidence>
<feature type="compositionally biased region" description="Polar residues" evidence="9">
    <location>
        <begin position="9"/>
        <end position="19"/>
    </location>
</feature>
<comment type="similarity">
    <text evidence="4 7">Belongs to the HD-ZIP homeobox family. Class I subfamily.</text>
</comment>
<accession>A0AAD2DTE5</accession>
<evidence type="ECO:0000256" key="2">
    <source>
        <dbReference type="ARBA" id="ARBA00023015"/>
    </source>
</evidence>
<keyword evidence="3 7" id="KW-0804">Transcription</keyword>
<dbReference type="EMBL" id="OU503041">
    <property type="protein sequence ID" value="CAI9763211.1"/>
    <property type="molecule type" value="Genomic_DNA"/>
</dbReference>
<evidence type="ECO:0000313" key="12">
    <source>
        <dbReference type="Proteomes" id="UP000834106"/>
    </source>
</evidence>
<keyword evidence="5 6" id="KW-0238">DNA-binding</keyword>
<comment type="function">
    <text evidence="7">Transcription factor.</text>
</comment>
<dbReference type="SMART" id="SM00389">
    <property type="entry name" value="HOX"/>
    <property type="match status" value="1"/>
</dbReference>
<gene>
    <name evidence="11" type="ORF">FPE_LOCUS10641</name>
</gene>
<name>A0AAD2DTE5_9LAMI</name>
<dbReference type="GO" id="GO:0005634">
    <property type="term" value="C:nucleus"/>
    <property type="evidence" value="ECO:0007669"/>
    <property type="project" value="UniProtKB-SubCell"/>
</dbReference>
<evidence type="ECO:0000256" key="5">
    <source>
        <dbReference type="PROSITE-ProRule" id="PRU00108"/>
    </source>
</evidence>
<dbReference type="InterPro" id="IPR003106">
    <property type="entry name" value="Leu_zip_homeo"/>
</dbReference>
<feature type="coiled-coil region" evidence="8">
    <location>
        <begin position="68"/>
        <end position="95"/>
    </location>
</feature>
<proteinExistence type="inferred from homology"/>
<dbReference type="SUPFAM" id="SSF46689">
    <property type="entry name" value="Homeodomain-like"/>
    <property type="match status" value="1"/>
</dbReference>
<sequence>MKPKRQNAALFQNKGNDLQPSSSFPSASLPLSPLFFSQKTENRAVPLSSSLSSQEDLQPRQVVVWFQNRRARWKTKQLERDYDQLKSAYDSLVSNYDSILEDNEKLKVEVQGILVDWAGILVEEEVEQLGWLVILLQRSWQ</sequence>
<keyword evidence="2 7" id="KW-0805">Transcription regulation</keyword>
<evidence type="ECO:0000256" key="1">
    <source>
        <dbReference type="ARBA" id="ARBA00004123"/>
    </source>
</evidence>
<comment type="subcellular location">
    <subcellularLocation>
        <location evidence="1 5 6">Nucleus</location>
    </subcellularLocation>
</comment>
<evidence type="ECO:0000256" key="8">
    <source>
        <dbReference type="SAM" id="Coils"/>
    </source>
</evidence>
<keyword evidence="5 6" id="KW-0539">Nucleus</keyword>
<dbReference type="CDD" id="cd00086">
    <property type="entry name" value="homeodomain"/>
    <property type="match status" value="1"/>
</dbReference>
<dbReference type="InterPro" id="IPR045224">
    <property type="entry name" value="HDZip_class_I_plant"/>
</dbReference>
<evidence type="ECO:0000256" key="6">
    <source>
        <dbReference type="RuleBase" id="RU000682"/>
    </source>
</evidence>
<keyword evidence="8" id="KW-0175">Coiled coil</keyword>
<reference evidence="11" key="1">
    <citation type="submission" date="2023-05" db="EMBL/GenBank/DDBJ databases">
        <authorList>
            <person name="Huff M."/>
        </authorList>
    </citation>
    <scope>NUCLEOTIDE SEQUENCE</scope>
</reference>
<keyword evidence="5 6" id="KW-0371">Homeobox</keyword>
<organism evidence="11 12">
    <name type="scientific">Fraxinus pennsylvanica</name>
    <dbReference type="NCBI Taxonomy" id="56036"/>
    <lineage>
        <taxon>Eukaryota</taxon>
        <taxon>Viridiplantae</taxon>
        <taxon>Streptophyta</taxon>
        <taxon>Embryophyta</taxon>
        <taxon>Tracheophyta</taxon>
        <taxon>Spermatophyta</taxon>
        <taxon>Magnoliopsida</taxon>
        <taxon>eudicotyledons</taxon>
        <taxon>Gunneridae</taxon>
        <taxon>Pentapetalae</taxon>
        <taxon>asterids</taxon>
        <taxon>lamiids</taxon>
        <taxon>Lamiales</taxon>
        <taxon>Oleaceae</taxon>
        <taxon>Oleeae</taxon>
        <taxon>Fraxinus</taxon>
    </lineage>
</organism>
<dbReference type="PANTHER" id="PTHR24326">
    <property type="entry name" value="HOMEOBOX-LEUCINE ZIPPER PROTEIN"/>
    <property type="match status" value="1"/>
</dbReference>
<evidence type="ECO:0000256" key="4">
    <source>
        <dbReference type="ARBA" id="ARBA00025748"/>
    </source>
</evidence>
<dbReference type="InterPro" id="IPR001356">
    <property type="entry name" value="HD"/>
</dbReference>
<protein>
    <recommendedName>
        <fullName evidence="7">Homeobox-leucine zipper protein</fullName>
    </recommendedName>
    <alternativeName>
        <fullName evidence="7">HD-ZIP protein</fullName>
    </alternativeName>
    <alternativeName>
        <fullName evidence="7">Homeodomain transcription factor</fullName>
    </alternativeName>
</protein>
<evidence type="ECO:0000313" key="11">
    <source>
        <dbReference type="EMBL" id="CAI9763211.1"/>
    </source>
</evidence>
<dbReference type="Pfam" id="PF00046">
    <property type="entry name" value="Homeodomain"/>
    <property type="match status" value="1"/>
</dbReference>
<dbReference type="GO" id="GO:0045893">
    <property type="term" value="P:positive regulation of DNA-templated transcription"/>
    <property type="evidence" value="ECO:0007669"/>
    <property type="project" value="TreeGrafter"/>
</dbReference>
<dbReference type="InterPro" id="IPR009057">
    <property type="entry name" value="Homeodomain-like_sf"/>
</dbReference>
<dbReference type="GO" id="GO:0000981">
    <property type="term" value="F:DNA-binding transcription factor activity, RNA polymerase II-specific"/>
    <property type="evidence" value="ECO:0007669"/>
    <property type="project" value="UniProtKB-UniRule"/>
</dbReference>